<keyword evidence="1" id="KW-0812">Transmembrane</keyword>
<evidence type="ECO:0000313" key="2">
    <source>
        <dbReference type="EMBL" id="KAH7165968.1"/>
    </source>
</evidence>
<keyword evidence="1" id="KW-1133">Transmembrane helix</keyword>
<gene>
    <name evidence="2" type="ORF">EDB81DRAFT_865897</name>
</gene>
<keyword evidence="3" id="KW-1185">Reference proteome</keyword>
<name>A0A9P9JMV7_9HYPO</name>
<dbReference type="PANTHER" id="PTHR34414">
    <property type="entry name" value="HET DOMAIN-CONTAINING PROTEIN-RELATED"/>
    <property type="match status" value="1"/>
</dbReference>
<dbReference type="EMBL" id="JAGMUV010000003">
    <property type="protein sequence ID" value="KAH7165968.1"/>
    <property type="molecule type" value="Genomic_DNA"/>
</dbReference>
<feature type="transmembrane region" description="Helical" evidence="1">
    <location>
        <begin position="231"/>
        <end position="253"/>
    </location>
</feature>
<dbReference type="Pfam" id="PF20246">
    <property type="entry name" value="DUF6601"/>
    <property type="match status" value="1"/>
</dbReference>
<dbReference type="PANTHER" id="PTHR34414:SF1">
    <property type="entry name" value="SUBTILISIN-LIKE SERINE PROTEASE"/>
    <property type="match status" value="1"/>
</dbReference>
<reference evidence="2" key="1">
    <citation type="journal article" date="2021" name="Nat. Commun.">
        <title>Genetic determinants of endophytism in the Arabidopsis root mycobiome.</title>
        <authorList>
            <person name="Mesny F."/>
            <person name="Miyauchi S."/>
            <person name="Thiergart T."/>
            <person name="Pickel B."/>
            <person name="Atanasova L."/>
            <person name="Karlsson M."/>
            <person name="Huettel B."/>
            <person name="Barry K.W."/>
            <person name="Haridas S."/>
            <person name="Chen C."/>
            <person name="Bauer D."/>
            <person name="Andreopoulos W."/>
            <person name="Pangilinan J."/>
            <person name="LaButti K."/>
            <person name="Riley R."/>
            <person name="Lipzen A."/>
            <person name="Clum A."/>
            <person name="Drula E."/>
            <person name="Henrissat B."/>
            <person name="Kohler A."/>
            <person name="Grigoriev I.V."/>
            <person name="Martin F.M."/>
            <person name="Hacquard S."/>
        </authorList>
    </citation>
    <scope>NUCLEOTIDE SEQUENCE</scope>
    <source>
        <strain evidence="2">MPI-CAGE-AT-0147</strain>
    </source>
</reference>
<keyword evidence="1" id="KW-0472">Membrane</keyword>
<proteinExistence type="predicted"/>
<dbReference type="InterPro" id="IPR046536">
    <property type="entry name" value="DUF6601"/>
</dbReference>
<accession>A0A9P9JMV7</accession>
<evidence type="ECO:0000256" key="1">
    <source>
        <dbReference type="SAM" id="Phobius"/>
    </source>
</evidence>
<dbReference type="AlphaFoldDB" id="A0A9P9JMV7"/>
<comment type="caution">
    <text evidence="2">The sequence shown here is derived from an EMBL/GenBank/DDBJ whole genome shotgun (WGS) entry which is preliminary data.</text>
</comment>
<evidence type="ECO:0000313" key="3">
    <source>
        <dbReference type="Proteomes" id="UP000738349"/>
    </source>
</evidence>
<sequence>MTLDVLAPPFASEHQLTRDEPIQWVPGHPRITLDDKGGVLDFLASEFCSDKDPKLHLVWNHDLIFIKPLPRYIGSYKFWMDFLCLNSGTVGHGPRFRPAALGYLRTYYYLIRHESDLRIAQDPSLCLVPADVTWEQYCNFTSALGAISDRDVSVRYANGEIRLSRLNFYAPLLLRKSQFQRVEYQYGTYFTRFFGPVLFLIGIMSVVLSGLQVMASVEQGDVGSWIGLARWVSVITILASSSLLFCLGGMFMYKVAKEWKFAIQTRRRLMKENQATV</sequence>
<protein>
    <submittedName>
        <fullName evidence="2">Uncharacterized protein</fullName>
    </submittedName>
</protein>
<dbReference type="Proteomes" id="UP000738349">
    <property type="component" value="Unassembled WGS sequence"/>
</dbReference>
<feature type="transmembrane region" description="Helical" evidence="1">
    <location>
        <begin position="189"/>
        <end position="211"/>
    </location>
</feature>
<organism evidence="2 3">
    <name type="scientific">Dactylonectria macrodidyma</name>
    <dbReference type="NCBI Taxonomy" id="307937"/>
    <lineage>
        <taxon>Eukaryota</taxon>
        <taxon>Fungi</taxon>
        <taxon>Dikarya</taxon>
        <taxon>Ascomycota</taxon>
        <taxon>Pezizomycotina</taxon>
        <taxon>Sordariomycetes</taxon>
        <taxon>Hypocreomycetidae</taxon>
        <taxon>Hypocreales</taxon>
        <taxon>Nectriaceae</taxon>
        <taxon>Dactylonectria</taxon>
    </lineage>
</organism>
<dbReference type="OrthoDB" id="5086500at2759"/>